<comment type="caution">
    <text evidence="1">The sequence shown here is derived from an EMBL/GenBank/DDBJ whole genome shotgun (WGS) entry which is preliminary data.</text>
</comment>
<accession>A0ACB8QD66</accession>
<keyword evidence="2" id="KW-1185">Reference proteome</keyword>
<evidence type="ECO:0000313" key="1">
    <source>
        <dbReference type="EMBL" id="KAI0029226.1"/>
    </source>
</evidence>
<reference evidence="1" key="1">
    <citation type="submission" date="2021-02" db="EMBL/GenBank/DDBJ databases">
        <authorList>
            <consortium name="DOE Joint Genome Institute"/>
            <person name="Ahrendt S."/>
            <person name="Looney B.P."/>
            <person name="Miyauchi S."/>
            <person name="Morin E."/>
            <person name="Drula E."/>
            <person name="Courty P.E."/>
            <person name="Chicoki N."/>
            <person name="Fauchery L."/>
            <person name="Kohler A."/>
            <person name="Kuo A."/>
            <person name="Labutti K."/>
            <person name="Pangilinan J."/>
            <person name="Lipzen A."/>
            <person name="Riley R."/>
            <person name="Andreopoulos W."/>
            <person name="He G."/>
            <person name="Johnson J."/>
            <person name="Barry K.W."/>
            <person name="Grigoriev I.V."/>
            <person name="Nagy L."/>
            <person name="Hibbett D."/>
            <person name="Henrissat B."/>
            <person name="Matheny P.B."/>
            <person name="Labbe J."/>
            <person name="Martin F."/>
        </authorList>
    </citation>
    <scope>NUCLEOTIDE SEQUENCE</scope>
    <source>
        <strain evidence="1">EC-137</strain>
    </source>
</reference>
<gene>
    <name evidence="1" type="ORF">K488DRAFT_88951</name>
</gene>
<dbReference type="EMBL" id="MU273690">
    <property type="protein sequence ID" value="KAI0029226.1"/>
    <property type="molecule type" value="Genomic_DNA"/>
</dbReference>
<dbReference type="Proteomes" id="UP000814128">
    <property type="component" value="Unassembled WGS sequence"/>
</dbReference>
<reference evidence="1" key="2">
    <citation type="journal article" date="2022" name="New Phytol.">
        <title>Evolutionary transition to the ectomycorrhizal habit in the genomes of a hyperdiverse lineage of mushroom-forming fungi.</title>
        <authorList>
            <person name="Looney B."/>
            <person name="Miyauchi S."/>
            <person name="Morin E."/>
            <person name="Drula E."/>
            <person name="Courty P.E."/>
            <person name="Kohler A."/>
            <person name="Kuo A."/>
            <person name="LaButti K."/>
            <person name="Pangilinan J."/>
            <person name="Lipzen A."/>
            <person name="Riley R."/>
            <person name="Andreopoulos W."/>
            <person name="He G."/>
            <person name="Johnson J."/>
            <person name="Nolan M."/>
            <person name="Tritt A."/>
            <person name="Barry K.W."/>
            <person name="Grigoriev I.V."/>
            <person name="Nagy L.G."/>
            <person name="Hibbett D."/>
            <person name="Henrissat B."/>
            <person name="Matheny P.B."/>
            <person name="Labbe J."/>
            <person name="Martin F.M."/>
        </authorList>
    </citation>
    <scope>NUCLEOTIDE SEQUENCE</scope>
    <source>
        <strain evidence="1">EC-137</strain>
    </source>
</reference>
<organism evidence="1 2">
    <name type="scientific">Vararia minispora EC-137</name>
    <dbReference type="NCBI Taxonomy" id="1314806"/>
    <lineage>
        <taxon>Eukaryota</taxon>
        <taxon>Fungi</taxon>
        <taxon>Dikarya</taxon>
        <taxon>Basidiomycota</taxon>
        <taxon>Agaricomycotina</taxon>
        <taxon>Agaricomycetes</taxon>
        <taxon>Russulales</taxon>
        <taxon>Lachnocladiaceae</taxon>
        <taxon>Vararia</taxon>
    </lineage>
</organism>
<proteinExistence type="predicted"/>
<name>A0ACB8QD66_9AGAM</name>
<evidence type="ECO:0000313" key="2">
    <source>
        <dbReference type="Proteomes" id="UP000814128"/>
    </source>
</evidence>
<protein>
    <submittedName>
        <fullName evidence="1">Uncharacterized protein</fullName>
    </submittedName>
</protein>
<sequence>MPMWSFSTAMRELERTKLHDLPRIGDRPPRCLLPLPPAPSTSSDAGRPTHVYGIAVSEDLLADLAHATKPRTQMDGVAATYAGLALVRARTGAMGAFLAAGRPPRVPSLRDGSGGARSPDETEGVVPLVCVCSNTLSSYKRRPSQDVVDRLTQMLGGAPRWWEVYVPHKGERLEDIVCAVVA</sequence>